<dbReference type="AlphaFoldDB" id="A0A0D3ELL5"/>
<name>A0A0D3ELL5_9ORYZ</name>
<keyword evidence="2" id="KW-1185">Reference proteome</keyword>
<dbReference type="EnsemblPlants" id="OBART01G08880.1">
    <property type="protein sequence ID" value="OBART01G08880.1"/>
    <property type="gene ID" value="OBART01G08880"/>
</dbReference>
<dbReference type="HOGENOM" id="CLU_2907604_0_0_1"/>
<reference evidence="1" key="1">
    <citation type="journal article" date="2009" name="Rice">
        <title>De Novo Next Generation Sequencing of Plant Genomes.</title>
        <authorList>
            <person name="Rounsley S."/>
            <person name="Marri P.R."/>
            <person name="Yu Y."/>
            <person name="He R."/>
            <person name="Sisneros N."/>
            <person name="Goicoechea J.L."/>
            <person name="Lee S.J."/>
            <person name="Angelova A."/>
            <person name="Kudrna D."/>
            <person name="Luo M."/>
            <person name="Affourtit J."/>
            <person name="Desany B."/>
            <person name="Knight J."/>
            <person name="Niazi F."/>
            <person name="Egholm M."/>
            <person name="Wing R.A."/>
        </authorList>
    </citation>
    <scope>NUCLEOTIDE SEQUENCE [LARGE SCALE GENOMIC DNA]</scope>
    <source>
        <strain evidence="1">cv. IRGC 105608</strain>
    </source>
</reference>
<evidence type="ECO:0000313" key="1">
    <source>
        <dbReference type="EnsemblPlants" id="OBART01G08880.1"/>
    </source>
</evidence>
<organism evidence="1">
    <name type="scientific">Oryza barthii</name>
    <dbReference type="NCBI Taxonomy" id="65489"/>
    <lineage>
        <taxon>Eukaryota</taxon>
        <taxon>Viridiplantae</taxon>
        <taxon>Streptophyta</taxon>
        <taxon>Embryophyta</taxon>
        <taxon>Tracheophyta</taxon>
        <taxon>Spermatophyta</taxon>
        <taxon>Magnoliopsida</taxon>
        <taxon>Liliopsida</taxon>
        <taxon>Poales</taxon>
        <taxon>Poaceae</taxon>
        <taxon>BOP clade</taxon>
        <taxon>Oryzoideae</taxon>
        <taxon>Oryzeae</taxon>
        <taxon>Oryzinae</taxon>
        <taxon>Oryza</taxon>
    </lineage>
</organism>
<dbReference type="Gramene" id="OBART01G08880.1">
    <property type="protein sequence ID" value="OBART01G08880.1"/>
    <property type="gene ID" value="OBART01G08880"/>
</dbReference>
<reference evidence="1" key="2">
    <citation type="submission" date="2015-03" db="UniProtKB">
        <authorList>
            <consortium name="EnsemblPlants"/>
        </authorList>
    </citation>
    <scope>IDENTIFICATION</scope>
</reference>
<dbReference type="Proteomes" id="UP000026960">
    <property type="component" value="Chromosome 1"/>
</dbReference>
<protein>
    <submittedName>
        <fullName evidence="1">Uncharacterized protein</fullName>
    </submittedName>
</protein>
<proteinExistence type="predicted"/>
<evidence type="ECO:0000313" key="2">
    <source>
        <dbReference type="Proteomes" id="UP000026960"/>
    </source>
</evidence>
<accession>A0A0D3ELL5</accession>
<sequence>MSAEFEWWWSIGASAVDSQVVIFSIEAKALMSGGKVPAYRRGNNPKPCQLTPCTDTDGTWLC</sequence>
<dbReference type="PaxDb" id="65489-OBART01G08880.1"/>